<keyword evidence="2 6" id="KW-0479">Metal-binding</keyword>
<dbReference type="PROSITE" id="PS51379">
    <property type="entry name" value="4FE4S_FER_2"/>
    <property type="match status" value="1"/>
</dbReference>
<keyword evidence="9" id="KW-1185">Reference proteome</keyword>
<keyword evidence="4 6" id="KW-0408">Iron</keyword>
<dbReference type="PANTHER" id="PTHR36923:SF3">
    <property type="entry name" value="FERREDOXIN"/>
    <property type="match status" value="1"/>
</dbReference>
<dbReference type="EMBL" id="WHJC01000001">
    <property type="protein sequence ID" value="MPQ42216.1"/>
    <property type="molecule type" value="Genomic_DNA"/>
</dbReference>
<dbReference type="Gene3D" id="3.30.70.20">
    <property type="match status" value="1"/>
</dbReference>
<dbReference type="AlphaFoldDB" id="A0A6I1MFF7"/>
<sequence>MKVLVSQDLCIACGLCEALCVEVFSMNSNGKAEAILNDIPKEYEKNIQDAAINCPVKAISIHIN</sequence>
<evidence type="ECO:0000256" key="3">
    <source>
        <dbReference type="ARBA" id="ARBA00022982"/>
    </source>
</evidence>
<keyword evidence="3 6" id="KW-0249">Electron transport</keyword>
<organism evidence="8 9">
    <name type="scientific">Clostridium tarantellae</name>
    <dbReference type="NCBI Taxonomy" id="39493"/>
    <lineage>
        <taxon>Bacteria</taxon>
        <taxon>Bacillati</taxon>
        <taxon>Bacillota</taxon>
        <taxon>Clostridia</taxon>
        <taxon>Eubacteriales</taxon>
        <taxon>Clostridiaceae</taxon>
        <taxon>Clostridium</taxon>
    </lineage>
</organism>
<dbReference type="PANTHER" id="PTHR36923">
    <property type="entry name" value="FERREDOXIN"/>
    <property type="match status" value="1"/>
</dbReference>
<dbReference type="SUPFAM" id="SSF54862">
    <property type="entry name" value="4Fe-4S ferredoxins"/>
    <property type="match status" value="1"/>
</dbReference>
<dbReference type="GO" id="GO:0009055">
    <property type="term" value="F:electron transfer activity"/>
    <property type="evidence" value="ECO:0007669"/>
    <property type="project" value="UniProtKB-UniRule"/>
</dbReference>
<dbReference type="GO" id="GO:0005506">
    <property type="term" value="F:iron ion binding"/>
    <property type="evidence" value="ECO:0007669"/>
    <property type="project" value="UniProtKB-UniRule"/>
</dbReference>
<dbReference type="InterPro" id="IPR017896">
    <property type="entry name" value="4Fe4S_Fe-S-bd"/>
</dbReference>
<dbReference type="OrthoDB" id="9803319at2"/>
<reference evidence="8 9" key="1">
    <citation type="submission" date="2019-10" db="EMBL/GenBank/DDBJ databases">
        <title>The Genome Sequence of Clostridium tarantellae Isolated from Fish Brain.</title>
        <authorList>
            <person name="Bano L."/>
            <person name="Kiel M."/>
            <person name="Sales G."/>
            <person name="Doxey A.C."/>
            <person name="Mansfield M.J."/>
            <person name="Schiavone M."/>
            <person name="Rossetto O."/>
            <person name="Pirazzini M."/>
            <person name="Dobrindt U."/>
            <person name="Montecucco C."/>
        </authorList>
    </citation>
    <scope>NUCLEOTIDE SEQUENCE [LARGE SCALE GENOMIC DNA]</scope>
    <source>
        <strain evidence="8 9">DSM 3997</strain>
    </source>
</reference>
<evidence type="ECO:0000256" key="4">
    <source>
        <dbReference type="ARBA" id="ARBA00023004"/>
    </source>
</evidence>
<evidence type="ECO:0000256" key="1">
    <source>
        <dbReference type="ARBA" id="ARBA00022448"/>
    </source>
</evidence>
<evidence type="ECO:0000313" key="8">
    <source>
        <dbReference type="EMBL" id="MPQ42216.1"/>
    </source>
</evidence>
<evidence type="ECO:0000256" key="2">
    <source>
        <dbReference type="ARBA" id="ARBA00022723"/>
    </source>
</evidence>
<gene>
    <name evidence="8" type="ORF">GBZ86_00355</name>
</gene>
<dbReference type="PRINTS" id="PR00352">
    <property type="entry name" value="3FE4SFRDOXIN"/>
</dbReference>
<keyword evidence="1 6" id="KW-0813">Transport</keyword>
<evidence type="ECO:0000313" key="9">
    <source>
        <dbReference type="Proteomes" id="UP000430345"/>
    </source>
</evidence>
<name>A0A6I1MFF7_9CLOT</name>
<accession>A0A6I1MFF7</accession>
<evidence type="ECO:0000259" key="7">
    <source>
        <dbReference type="PROSITE" id="PS51379"/>
    </source>
</evidence>
<keyword evidence="5 6" id="KW-0411">Iron-sulfur</keyword>
<dbReference type="RefSeq" id="WP_152886660.1">
    <property type="nucleotide sequence ID" value="NZ_WHJC01000001.1"/>
</dbReference>
<protein>
    <recommendedName>
        <fullName evidence="6">Ferredoxin</fullName>
    </recommendedName>
</protein>
<dbReference type="GO" id="GO:0051536">
    <property type="term" value="F:iron-sulfur cluster binding"/>
    <property type="evidence" value="ECO:0007669"/>
    <property type="project" value="UniProtKB-KW"/>
</dbReference>
<feature type="domain" description="4Fe-4S ferredoxin-type" evidence="7">
    <location>
        <begin position="1"/>
        <end position="29"/>
    </location>
</feature>
<dbReference type="Pfam" id="PF13459">
    <property type="entry name" value="Fer4_15"/>
    <property type="match status" value="1"/>
</dbReference>
<dbReference type="Proteomes" id="UP000430345">
    <property type="component" value="Unassembled WGS sequence"/>
</dbReference>
<comment type="function">
    <text evidence="6">Ferredoxins are iron-sulfur proteins that transfer electrons in a wide variety of metabolic reactions.</text>
</comment>
<dbReference type="InterPro" id="IPR001080">
    <property type="entry name" value="3Fe4S_ferredoxin"/>
</dbReference>
<evidence type="ECO:0000256" key="5">
    <source>
        <dbReference type="ARBA" id="ARBA00023014"/>
    </source>
</evidence>
<dbReference type="InterPro" id="IPR051269">
    <property type="entry name" value="Fe-S_cluster_ET"/>
</dbReference>
<comment type="caution">
    <text evidence="8">The sequence shown here is derived from an EMBL/GenBank/DDBJ whole genome shotgun (WGS) entry which is preliminary data.</text>
</comment>
<proteinExistence type="predicted"/>
<evidence type="ECO:0000256" key="6">
    <source>
        <dbReference type="RuleBase" id="RU368020"/>
    </source>
</evidence>